<name>A0ABV0FZG4_9BURK</name>
<proteinExistence type="predicted"/>
<evidence type="ECO:0000256" key="1">
    <source>
        <dbReference type="SAM" id="Phobius"/>
    </source>
</evidence>
<keyword evidence="1" id="KW-0472">Membrane</keyword>
<reference evidence="2 3" key="1">
    <citation type="submission" date="2024-05" db="EMBL/GenBank/DDBJ databases">
        <title>Roseateles sp. DJS-2-20 16S ribosomal RNA gene Genome sequencing and assembly.</title>
        <authorList>
            <person name="Woo H."/>
        </authorList>
    </citation>
    <scope>NUCLEOTIDE SEQUENCE [LARGE SCALE GENOMIC DNA]</scope>
    <source>
        <strain evidence="2 3">DJS-2-20</strain>
    </source>
</reference>
<gene>
    <name evidence="2" type="ORF">ABDJ85_03270</name>
</gene>
<protein>
    <submittedName>
        <fullName evidence="2">SirB2 family protein</fullName>
    </submittedName>
</protein>
<evidence type="ECO:0000313" key="2">
    <source>
        <dbReference type="EMBL" id="MEO3690472.1"/>
    </source>
</evidence>
<keyword evidence="1" id="KW-0812">Transmembrane</keyword>
<dbReference type="InterPro" id="IPR007360">
    <property type="entry name" value="SirB"/>
</dbReference>
<keyword evidence="1" id="KW-1133">Transmembrane helix</keyword>
<organism evidence="2 3">
    <name type="scientific">Roseateles paludis</name>
    <dbReference type="NCBI Taxonomy" id="3145238"/>
    <lineage>
        <taxon>Bacteria</taxon>
        <taxon>Pseudomonadati</taxon>
        <taxon>Pseudomonadota</taxon>
        <taxon>Betaproteobacteria</taxon>
        <taxon>Burkholderiales</taxon>
        <taxon>Sphaerotilaceae</taxon>
        <taxon>Roseateles</taxon>
    </lineage>
</organism>
<feature type="transmembrane region" description="Helical" evidence="1">
    <location>
        <begin position="47"/>
        <end position="65"/>
    </location>
</feature>
<dbReference type="Pfam" id="PF04247">
    <property type="entry name" value="SirB"/>
    <property type="match status" value="1"/>
</dbReference>
<sequence length="127" mass="14018">MSYSFIYEMARIHGLLAWGAVALFVLRGVAAFQFGREWAMDSRIKLLVFGLYVLLGVTGLSLWGLRHYDPLTDAWMAAKLLGLLAFAVSAYRAMAGERFHPWAYGAGLVSLAYLMAVSLTREALPGL</sequence>
<keyword evidence="3" id="KW-1185">Reference proteome</keyword>
<dbReference type="EMBL" id="JBDPZD010000001">
    <property type="protein sequence ID" value="MEO3690472.1"/>
    <property type="molecule type" value="Genomic_DNA"/>
</dbReference>
<feature type="transmembrane region" description="Helical" evidence="1">
    <location>
        <begin position="101"/>
        <end position="120"/>
    </location>
</feature>
<dbReference type="RefSeq" id="WP_347703302.1">
    <property type="nucleotide sequence ID" value="NZ_JBDPZD010000001.1"/>
</dbReference>
<feature type="transmembrane region" description="Helical" evidence="1">
    <location>
        <begin position="77"/>
        <end position="95"/>
    </location>
</feature>
<dbReference type="Proteomes" id="UP001495147">
    <property type="component" value="Unassembled WGS sequence"/>
</dbReference>
<evidence type="ECO:0000313" key="3">
    <source>
        <dbReference type="Proteomes" id="UP001495147"/>
    </source>
</evidence>
<dbReference type="PIRSF" id="PIRSF005610">
    <property type="entry name" value="SirB"/>
    <property type="match status" value="1"/>
</dbReference>
<comment type="caution">
    <text evidence="2">The sequence shown here is derived from an EMBL/GenBank/DDBJ whole genome shotgun (WGS) entry which is preliminary data.</text>
</comment>
<accession>A0ABV0FZG4</accession>